<organism evidence="1 2">
    <name type="scientific">Brassica campestris</name>
    <name type="common">Field mustard</name>
    <dbReference type="NCBI Taxonomy" id="3711"/>
    <lineage>
        <taxon>Eukaryota</taxon>
        <taxon>Viridiplantae</taxon>
        <taxon>Streptophyta</taxon>
        <taxon>Embryophyta</taxon>
        <taxon>Tracheophyta</taxon>
        <taxon>Spermatophyta</taxon>
        <taxon>Magnoliopsida</taxon>
        <taxon>eudicotyledons</taxon>
        <taxon>Gunneridae</taxon>
        <taxon>Pentapetalae</taxon>
        <taxon>rosids</taxon>
        <taxon>malvids</taxon>
        <taxon>Brassicales</taxon>
        <taxon>Brassicaceae</taxon>
        <taxon>Brassiceae</taxon>
        <taxon>Brassica</taxon>
    </lineage>
</organism>
<protein>
    <submittedName>
        <fullName evidence="1">Uncharacterized protein</fullName>
    </submittedName>
</protein>
<dbReference type="Gramene" id="A09p39800.2_BraZ1">
    <property type="protein sequence ID" value="A09p39800.2_BraZ1.CDS"/>
    <property type="gene ID" value="A09g39800.2_BraZ1"/>
</dbReference>
<name>A0A8D9CYI1_BRACM</name>
<evidence type="ECO:0000313" key="2">
    <source>
        <dbReference type="Proteomes" id="UP000694005"/>
    </source>
</evidence>
<proteinExistence type="predicted"/>
<dbReference type="Proteomes" id="UP000694005">
    <property type="component" value="Chromosome A09"/>
</dbReference>
<gene>
    <name evidence="1" type="ORF">BRAPAZ1V2_A09P39800.2</name>
</gene>
<reference evidence="1 2" key="1">
    <citation type="submission" date="2021-07" db="EMBL/GenBank/DDBJ databases">
        <authorList>
            <consortium name="Genoscope - CEA"/>
            <person name="William W."/>
        </authorList>
    </citation>
    <scope>NUCLEOTIDE SEQUENCE [LARGE SCALE GENOMIC DNA]</scope>
</reference>
<sequence length="114" mass="14086">MRYHLTEELRNQFENIEDPYDLWIKLKSIYSMELWQKAMDEWKLIIFQDFESMEKYHPALMKIAYSLELCGEVAKGFTTYNDLLSYLFAIKQRKQKIKDTIRRFEKLQKRYIEQ</sequence>
<accession>A0A8D9CYI1</accession>
<dbReference type="EMBL" id="LS974625">
    <property type="protein sequence ID" value="CAG7863513.1"/>
    <property type="molecule type" value="Genomic_DNA"/>
</dbReference>
<dbReference type="AlphaFoldDB" id="A0A8D9CYI1"/>
<evidence type="ECO:0000313" key="1">
    <source>
        <dbReference type="EMBL" id="CAG7863513.1"/>
    </source>
</evidence>